<reference evidence="3 4" key="1">
    <citation type="submission" date="2020-03" db="EMBL/GenBank/DDBJ databases">
        <title>Genomic Encyclopedia of Type Strains, Phase IV (KMG-IV): sequencing the most valuable type-strain genomes for metagenomic binning, comparative biology and taxonomic classification.</title>
        <authorList>
            <person name="Goeker M."/>
        </authorList>
    </citation>
    <scope>NUCLEOTIDE SEQUENCE [LARGE SCALE GENOMIC DNA]</scope>
    <source>
        <strain evidence="3 4">DSM 4733</strain>
    </source>
</reference>
<proteinExistence type="predicted"/>
<keyword evidence="2" id="KW-0285">Flavoprotein</keyword>
<organism evidence="3 4">
    <name type="scientific">Sphingomonas leidyi</name>
    <dbReference type="NCBI Taxonomy" id="68569"/>
    <lineage>
        <taxon>Bacteria</taxon>
        <taxon>Pseudomonadati</taxon>
        <taxon>Pseudomonadota</taxon>
        <taxon>Alphaproteobacteria</taxon>
        <taxon>Sphingomonadales</taxon>
        <taxon>Sphingomonadaceae</taxon>
        <taxon>Sphingomonas</taxon>
    </lineage>
</organism>
<name>A0A7X5V433_9SPHN</name>
<dbReference type="InterPro" id="IPR036188">
    <property type="entry name" value="FAD/NAD-bd_sf"/>
</dbReference>
<keyword evidence="2" id="KW-0547">Nucleotide-binding</keyword>
<dbReference type="AlphaFoldDB" id="A0A7X5V433"/>
<feature type="binding site" evidence="2">
    <location>
        <position position="324"/>
    </location>
    <ligand>
        <name>FAD</name>
        <dbReference type="ChEBI" id="CHEBI:57692"/>
    </ligand>
</feature>
<dbReference type="SUPFAM" id="SSF51905">
    <property type="entry name" value="FAD/NAD(P)-binding domain"/>
    <property type="match status" value="1"/>
</dbReference>
<dbReference type="EC" id="1.14.19.9" evidence="3"/>
<feature type="binding site" evidence="2">
    <location>
        <position position="337"/>
    </location>
    <ligand>
        <name>FAD</name>
        <dbReference type="ChEBI" id="CHEBI:57692"/>
    </ligand>
</feature>
<dbReference type="RefSeq" id="WP_167301642.1">
    <property type="nucleotide sequence ID" value="NZ_JAASQV010000008.1"/>
</dbReference>
<evidence type="ECO:0000313" key="3">
    <source>
        <dbReference type="EMBL" id="NIJ67550.1"/>
    </source>
</evidence>
<feature type="binding site" evidence="2">
    <location>
        <position position="77"/>
    </location>
    <ligand>
        <name>7-chloro-L-tryptophan</name>
        <dbReference type="ChEBI" id="CHEBI:58713"/>
    </ligand>
</feature>
<evidence type="ECO:0000256" key="1">
    <source>
        <dbReference type="PIRSR" id="PIRSR011396-1"/>
    </source>
</evidence>
<dbReference type="PANTHER" id="PTHR43747">
    <property type="entry name" value="FAD-BINDING PROTEIN"/>
    <property type="match status" value="1"/>
</dbReference>
<dbReference type="Pfam" id="PF04820">
    <property type="entry name" value="Trp_halogenase"/>
    <property type="match status" value="1"/>
</dbReference>
<sequence>MLAGRILVVGGGTAGWMTAAALAHKLAGTPARIVLVESAEIGTVGVGEATIPHIRHFNATLGIDEADFLAATRGTYKLGIEFVDWGRKGDSYIHPFAEFGAPIGGVPFHQQWCAARGEAGPFEAYSLPIQAARRGRFRRPDGDPYNYAYQFDAGLYAKFLRGYSEARGVVRREGKVIDVARDGESGFVRSVTLEGGEVLEADLFVDCSGFRGLLIEQALHAGYEEWTHWLPCDRAIALPCANVGPIAPLTRATAQDAGWTWRIPLQHRTGNGHVYASGFTSDEEALRTLLGAIAAPPMADPNRLRFVAGKRRRQWVGNVVAIGLSSGFLEPLESTSIHLIQLAIGRLLDLFPTRDWDPLDAAEFNRLMALEYERVRDFLILHYHCTERDDSEFWRHCRTMRLPDSLAYKLALFRERGVVVQYREGTFLEPSWLAVYLGQPVTPRRCDPRAGGAGAAAAMAAMRAGIAATAEAMPAHEAALGMPA</sequence>
<evidence type="ECO:0000313" key="4">
    <source>
        <dbReference type="Proteomes" id="UP000564677"/>
    </source>
</evidence>
<dbReference type="InterPro" id="IPR050816">
    <property type="entry name" value="Flavin-dep_Halogenase_NPB"/>
</dbReference>
<feature type="active site" evidence="1">
    <location>
        <position position="77"/>
    </location>
</feature>
<dbReference type="EMBL" id="JAASQV010000008">
    <property type="protein sequence ID" value="NIJ67550.1"/>
    <property type="molecule type" value="Genomic_DNA"/>
</dbReference>
<keyword evidence="2" id="KW-0274">FAD</keyword>
<feature type="binding site" evidence="2">
    <location>
        <position position="176"/>
    </location>
    <ligand>
        <name>FAD</name>
        <dbReference type="ChEBI" id="CHEBI:57692"/>
    </ligand>
</feature>
<dbReference type="GO" id="GO:0000166">
    <property type="term" value="F:nucleotide binding"/>
    <property type="evidence" value="ECO:0007669"/>
    <property type="project" value="UniProtKB-KW"/>
</dbReference>
<evidence type="ECO:0000256" key="2">
    <source>
        <dbReference type="PIRSR" id="PIRSR011396-2"/>
    </source>
</evidence>
<dbReference type="Proteomes" id="UP000564677">
    <property type="component" value="Unassembled WGS sequence"/>
</dbReference>
<dbReference type="Gene3D" id="3.50.50.60">
    <property type="entry name" value="FAD/NAD(P)-binding domain"/>
    <property type="match status" value="1"/>
</dbReference>
<feature type="binding site" evidence="2">
    <location>
        <position position="333"/>
    </location>
    <ligand>
        <name>L-tryptophan</name>
        <dbReference type="ChEBI" id="CHEBI:57912"/>
    </ligand>
</feature>
<dbReference type="PIRSF" id="PIRSF011396">
    <property type="entry name" value="Trp_halogenase"/>
    <property type="match status" value="1"/>
</dbReference>
<dbReference type="InterPro" id="IPR006905">
    <property type="entry name" value="Flavin_halogenase"/>
</dbReference>
<keyword evidence="4" id="KW-1185">Reference proteome</keyword>
<protein>
    <submittedName>
        <fullName evidence="3">Tryptophan halogenase</fullName>
        <ecNumber evidence="3">1.14.19.9</ecNumber>
    </submittedName>
</protein>
<dbReference type="InterPro" id="IPR033856">
    <property type="entry name" value="Trp_halogen"/>
</dbReference>
<accession>A0A7X5V433</accession>
<feature type="binding site" evidence="2">
    <location>
        <begin position="11"/>
        <end position="14"/>
    </location>
    <ligand>
        <name>FAD</name>
        <dbReference type="ChEBI" id="CHEBI:57692"/>
    </ligand>
</feature>
<dbReference type="GO" id="GO:0004497">
    <property type="term" value="F:monooxygenase activity"/>
    <property type="evidence" value="ECO:0007669"/>
    <property type="project" value="InterPro"/>
</dbReference>
<dbReference type="PANTHER" id="PTHR43747:SF4">
    <property type="entry name" value="FLAVIN-DEPENDENT TRYPTOPHAN HALOGENASE"/>
    <property type="match status" value="1"/>
</dbReference>
<gene>
    <name evidence="3" type="ORF">FHR20_004536</name>
</gene>
<keyword evidence="3" id="KW-0560">Oxidoreductase</keyword>
<comment type="caution">
    <text evidence="3">The sequence shown here is derived from an EMBL/GenBank/DDBJ whole genome shotgun (WGS) entry which is preliminary data.</text>
</comment>